<feature type="compositionally biased region" description="Polar residues" evidence="7">
    <location>
        <begin position="1"/>
        <end position="14"/>
    </location>
</feature>
<evidence type="ECO:0000256" key="5">
    <source>
        <dbReference type="ARBA" id="ARBA00023163"/>
    </source>
</evidence>
<dbReference type="PROSITE" id="PS00463">
    <property type="entry name" value="ZN2_CY6_FUNGAL_1"/>
    <property type="match status" value="1"/>
</dbReference>
<keyword evidence="5" id="KW-0804">Transcription</keyword>
<evidence type="ECO:0000256" key="6">
    <source>
        <dbReference type="ARBA" id="ARBA00023242"/>
    </source>
</evidence>
<keyword evidence="1" id="KW-0479">Metal-binding</keyword>
<dbReference type="PANTHER" id="PTHR36206">
    <property type="entry name" value="ASPERCRYPTIN BIOSYNTHESIS CLUSTER-SPECIFIC TRANSCRIPTION REGULATOR ATNN-RELATED"/>
    <property type="match status" value="1"/>
</dbReference>
<organism evidence="9 10">
    <name type="scientific">Cladophialophora chaetospira</name>
    <dbReference type="NCBI Taxonomy" id="386627"/>
    <lineage>
        <taxon>Eukaryota</taxon>
        <taxon>Fungi</taxon>
        <taxon>Dikarya</taxon>
        <taxon>Ascomycota</taxon>
        <taxon>Pezizomycotina</taxon>
        <taxon>Eurotiomycetes</taxon>
        <taxon>Chaetothyriomycetidae</taxon>
        <taxon>Chaetothyriales</taxon>
        <taxon>Herpotrichiellaceae</taxon>
        <taxon>Cladophialophora</taxon>
    </lineage>
</organism>
<dbReference type="InterPro" id="IPR036864">
    <property type="entry name" value="Zn2-C6_fun-type_DNA-bd_sf"/>
</dbReference>
<keyword evidence="4" id="KW-0238">DNA-binding</keyword>
<feature type="region of interest" description="Disordered" evidence="7">
    <location>
        <begin position="99"/>
        <end position="131"/>
    </location>
</feature>
<gene>
    <name evidence="9" type="ORF">H2200_003004</name>
</gene>
<dbReference type="GO" id="GO:0000981">
    <property type="term" value="F:DNA-binding transcription factor activity, RNA polymerase II-specific"/>
    <property type="evidence" value="ECO:0007669"/>
    <property type="project" value="InterPro"/>
</dbReference>
<keyword evidence="2" id="KW-0862">Zinc</keyword>
<evidence type="ECO:0000256" key="4">
    <source>
        <dbReference type="ARBA" id="ARBA00023125"/>
    </source>
</evidence>
<dbReference type="GO" id="GO:0008270">
    <property type="term" value="F:zinc ion binding"/>
    <property type="evidence" value="ECO:0007669"/>
    <property type="project" value="InterPro"/>
</dbReference>
<evidence type="ECO:0000313" key="10">
    <source>
        <dbReference type="Proteomes" id="UP001172673"/>
    </source>
</evidence>
<dbReference type="InterPro" id="IPR052360">
    <property type="entry name" value="Transcr_Regulatory_Proteins"/>
</dbReference>
<evidence type="ECO:0000313" key="9">
    <source>
        <dbReference type="EMBL" id="KAJ9613063.1"/>
    </source>
</evidence>
<dbReference type="CDD" id="cd00067">
    <property type="entry name" value="GAL4"/>
    <property type="match status" value="1"/>
</dbReference>
<dbReference type="GO" id="GO:0003677">
    <property type="term" value="F:DNA binding"/>
    <property type="evidence" value="ECO:0007669"/>
    <property type="project" value="UniProtKB-KW"/>
</dbReference>
<dbReference type="InterPro" id="IPR001138">
    <property type="entry name" value="Zn2Cys6_DnaBD"/>
</dbReference>
<dbReference type="EMBL" id="JAPDRK010000004">
    <property type="protein sequence ID" value="KAJ9613063.1"/>
    <property type="molecule type" value="Genomic_DNA"/>
</dbReference>
<protein>
    <recommendedName>
        <fullName evidence="8">Zn(2)-C6 fungal-type domain-containing protein</fullName>
    </recommendedName>
</protein>
<keyword evidence="6" id="KW-0539">Nucleus</keyword>
<name>A0AA38XGI6_9EURO</name>
<dbReference type="Pfam" id="PF00172">
    <property type="entry name" value="Zn_clus"/>
    <property type="match status" value="1"/>
</dbReference>
<dbReference type="PANTHER" id="PTHR36206:SF12">
    <property type="entry name" value="ASPERCRYPTIN BIOSYNTHESIS CLUSTER-SPECIFIC TRANSCRIPTION REGULATOR ATNN-RELATED"/>
    <property type="match status" value="1"/>
</dbReference>
<accession>A0AA38XGI6</accession>
<feature type="domain" description="Zn(2)-C6 fungal-type" evidence="8">
    <location>
        <begin position="29"/>
        <end position="57"/>
    </location>
</feature>
<dbReference type="SUPFAM" id="SSF57701">
    <property type="entry name" value="Zn2/Cys6 DNA-binding domain"/>
    <property type="match status" value="1"/>
</dbReference>
<evidence type="ECO:0000256" key="3">
    <source>
        <dbReference type="ARBA" id="ARBA00023015"/>
    </source>
</evidence>
<evidence type="ECO:0000259" key="8">
    <source>
        <dbReference type="PROSITE" id="PS50048"/>
    </source>
</evidence>
<feature type="region of interest" description="Disordered" evidence="7">
    <location>
        <begin position="1"/>
        <end position="27"/>
    </location>
</feature>
<feature type="compositionally biased region" description="Basic residues" evidence="7">
    <location>
        <begin position="15"/>
        <end position="27"/>
    </location>
</feature>
<dbReference type="AlphaFoldDB" id="A0AA38XGI6"/>
<keyword evidence="10" id="KW-1185">Reference proteome</keyword>
<evidence type="ECO:0000256" key="2">
    <source>
        <dbReference type="ARBA" id="ARBA00022833"/>
    </source>
</evidence>
<evidence type="ECO:0000256" key="7">
    <source>
        <dbReference type="SAM" id="MobiDB-lite"/>
    </source>
</evidence>
<comment type="caution">
    <text evidence="9">The sequence shown here is derived from an EMBL/GenBank/DDBJ whole genome shotgun (WGS) entry which is preliminary data.</text>
</comment>
<dbReference type="PROSITE" id="PS50048">
    <property type="entry name" value="ZN2_CY6_FUNGAL_2"/>
    <property type="match status" value="1"/>
</dbReference>
<dbReference type="Proteomes" id="UP001172673">
    <property type="component" value="Unassembled WGS sequence"/>
</dbReference>
<sequence length="492" mass="55307">MANPGTSVSTSRTSHQPRQKKWHSKTRNGCKVCKLRRVKCDETRPACLRCTNSNRTCEGYDPPKAWLFTVAAAEKEASLSSPSTTPGLTDSTEVSLQGSVASEGEAGIPKPSSSRVDNEKHRPRTSNHNNALTSTNVSVVSIARSLSGPYRTPDDQYYLKYYLEVAAVFFARANMSAQFWLAHFPRLAYQFPSTQLALLTVSMAFKDLQTYMNDGIDPRKTSFGLGTVERESQAMRMVAKRSTAIEEVLADALAFWMTAMCTGDFASALKHAFHAQKLLAGIRDRSKHDTFLLRYCDSASRILLRYFQTTRGVCPLHPGDGFVNCESWCIVPEDNSLEERIADGLYHLRHALPMLERCRYLLEKRTDWHRHHTAIRSILEIQERDLNVLVKRWSEADRLGLRPGLFKQAVKMAPYTSSPFNPIIQEMIAVVKEDDKDLPSILELELRMRVTVPTFIISVARGFGPIIVDTGLMTKSTHAVKTAAPDPYKLKM</sequence>
<evidence type="ECO:0000256" key="1">
    <source>
        <dbReference type="ARBA" id="ARBA00022723"/>
    </source>
</evidence>
<dbReference type="SMART" id="SM00066">
    <property type="entry name" value="GAL4"/>
    <property type="match status" value="1"/>
</dbReference>
<dbReference type="Gene3D" id="4.10.240.10">
    <property type="entry name" value="Zn(2)-C6 fungal-type DNA-binding domain"/>
    <property type="match status" value="1"/>
</dbReference>
<reference evidence="9" key="1">
    <citation type="submission" date="2022-10" db="EMBL/GenBank/DDBJ databases">
        <title>Culturing micro-colonial fungi from biological soil crusts in the Mojave desert and describing Neophaeococcomyces mojavensis, and introducing the new genera and species Taxawa tesnikishii.</title>
        <authorList>
            <person name="Kurbessoian T."/>
            <person name="Stajich J.E."/>
        </authorList>
    </citation>
    <scope>NUCLEOTIDE SEQUENCE</scope>
    <source>
        <strain evidence="9">TK_41</strain>
    </source>
</reference>
<proteinExistence type="predicted"/>
<keyword evidence="3" id="KW-0805">Transcription regulation</keyword>